<dbReference type="InterPro" id="IPR012923">
    <property type="entry name" value="Csm3"/>
</dbReference>
<keyword evidence="4 6" id="KW-0539">Nucleus</keyword>
<evidence type="ECO:0000313" key="9">
    <source>
        <dbReference type="EMBL" id="CEQ39840.1"/>
    </source>
</evidence>
<protein>
    <recommendedName>
        <fullName evidence="6">Chromosome segregation in meiosis protein</fullName>
    </recommendedName>
</protein>
<feature type="compositionally biased region" description="Basic and acidic residues" evidence="7">
    <location>
        <begin position="329"/>
        <end position="340"/>
    </location>
</feature>
<dbReference type="GO" id="GO:0031298">
    <property type="term" value="C:replication fork protection complex"/>
    <property type="evidence" value="ECO:0007669"/>
    <property type="project" value="TreeGrafter"/>
</dbReference>
<evidence type="ECO:0000256" key="7">
    <source>
        <dbReference type="SAM" id="MobiDB-lite"/>
    </source>
</evidence>
<sequence>MSTASSSPVAGRRQTTQRRAYSRVKDASRRGPTFLGADDDDDSTNPFDFDRPSPSPPPSRPRGKAVDTTAPGADPFLGNAFDDLFNLDHDSAGAADPAAGGLDDALLQGSLDAADGGVPQKKRRAVAKLDETRLLGPSGFPQLREDVRKLKLKGKGHETQDLKRVLTMYQLWTHQMYPKTNLRDTLHAVEKLCHKRSLQVRLVTSFYDPPAELTARALKQYKDEDRHGKARQVDAVADDHDLDAIFRPADGLPSTSSPTVAAGPDPDPGAGATVDLDDLLADEDELMAELEAQAQAGSGSGAGNEASWARTRAPDRDEEDGAEDDEAEAALREMEEQLSM</sequence>
<comment type="function">
    <text evidence="6">Plays an important role in the control of DNA replication and the maintenance of replication fork stability.</text>
</comment>
<feature type="non-terminal residue" evidence="9">
    <location>
        <position position="1"/>
    </location>
</feature>
<feature type="region of interest" description="Disordered" evidence="7">
    <location>
        <begin position="1"/>
        <end position="73"/>
    </location>
</feature>
<feature type="region of interest" description="Disordered" evidence="7">
    <location>
        <begin position="245"/>
        <end position="275"/>
    </location>
</feature>
<organism evidence="9 10">
    <name type="scientific">Sporidiobolus salmonicolor</name>
    <name type="common">Yeast-like fungus</name>
    <name type="synonym">Sporobolomyces salmonicolor</name>
    <dbReference type="NCBI Taxonomy" id="5005"/>
    <lineage>
        <taxon>Eukaryota</taxon>
        <taxon>Fungi</taxon>
        <taxon>Dikarya</taxon>
        <taxon>Basidiomycota</taxon>
        <taxon>Pucciniomycotina</taxon>
        <taxon>Microbotryomycetes</taxon>
        <taxon>Sporidiobolales</taxon>
        <taxon>Sporidiobolaceae</taxon>
        <taxon>Sporobolomyces</taxon>
    </lineage>
</organism>
<dbReference type="InterPro" id="IPR040038">
    <property type="entry name" value="TIPIN/Csm3/Swi3"/>
</dbReference>
<proteinExistence type="inferred from homology"/>
<evidence type="ECO:0000256" key="2">
    <source>
        <dbReference type="ARBA" id="ARBA00006075"/>
    </source>
</evidence>
<dbReference type="GO" id="GO:0031297">
    <property type="term" value="P:replication fork processing"/>
    <property type="evidence" value="ECO:0007669"/>
    <property type="project" value="UniProtKB-UniRule"/>
</dbReference>
<dbReference type="PANTHER" id="PTHR13220">
    <property type="entry name" value="TIMELESS INTERACTING-RELATED"/>
    <property type="match status" value="1"/>
</dbReference>
<accession>A0A0D6EJP2</accession>
<dbReference type="PANTHER" id="PTHR13220:SF11">
    <property type="entry name" value="TIMELESS-INTERACTING PROTEIN"/>
    <property type="match status" value="1"/>
</dbReference>
<feature type="domain" description="Chromosome segregation in meiosis protein 3" evidence="8">
    <location>
        <begin position="128"/>
        <end position="202"/>
    </location>
</feature>
<evidence type="ECO:0000256" key="6">
    <source>
        <dbReference type="RuleBase" id="RU366049"/>
    </source>
</evidence>
<feature type="region of interest" description="Disordered" evidence="7">
    <location>
        <begin position="288"/>
        <end position="340"/>
    </location>
</feature>
<name>A0A0D6EJP2_SPOSA</name>
<comment type="subcellular location">
    <subcellularLocation>
        <location evidence="1 6">Nucleus</location>
    </subcellularLocation>
</comment>
<evidence type="ECO:0000313" key="10">
    <source>
        <dbReference type="Proteomes" id="UP000243876"/>
    </source>
</evidence>
<dbReference type="OrthoDB" id="437078at2759"/>
<evidence type="ECO:0000259" key="8">
    <source>
        <dbReference type="Pfam" id="PF07962"/>
    </source>
</evidence>
<feature type="compositionally biased region" description="Acidic residues" evidence="7">
    <location>
        <begin position="316"/>
        <end position="328"/>
    </location>
</feature>
<dbReference type="GO" id="GO:0043111">
    <property type="term" value="P:replication fork arrest"/>
    <property type="evidence" value="ECO:0007669"/>
    <property type="project" value="TreeGrafter"/>
</dbReference>
<dbReference type="Proteomes" id="UP000243876">
    <property type="component" value="Unassembled WGS sequence"/>
</dbReference>
<keyword evidence="3 6" id="KW-0227">DNA damage</keyword>
<evidence type="ECO:0000256" key="4">
    <source>
        <dbReference type="ARBA" id="ARBA00023242"/>
    </source>
</evidence>
<dbReference type="EMBL" id="CENE01000004">
    <property type="protein sequence ID" value="CEQ39840.1"/>
    <property type="molecule type" value="Genomic_DNA"/>
</dbReference>
<feature type="compositionally biased region" description="Low complexity" evidence="7">
    <location>
        <begin position="258"/>
        <end position="274"/>
    </location>
</feature>
<dbReference type="Pfam" id="PF07962">
    <property type="entry name" value="Swi3"/>
    <property type="match status" value="1"/>
</dbReference>
<dbReference type="GO" id="GO:0000076">
    <property type="term" value="P:DNA replication checkpoint signaling"/>
    <property type="evidence" value="ECO:0007669"/>
    <property type="project" value="UniProtKB-UniRule"/>
</dbReference>
<comment type="similarity">
    <text evidence="2 6">Belongs to the CSM3 family.</text>
</comment>
<keyword evidence="5 6" id="KW-0131">Cell cycle</keyword>
<keyword evidence="10" id="KW-1185">Reference proteome</keyword>
<dbReference type="GO" id="GO:0003677">
    <property type="term" value="F:DNA binding"/>
    <property type="evidence" value="ECO:0007669"/>
    <property type="project" value="TreeGrafter"/>
</dbReference>
<dbReference type="GO" id="GO:0006974">
    <property type="term" value="P:DNA damage response"/>
    <property type="evidence" value="ECO:0007669"/>
    <property type="project" value="UniProtKB-KW"/>
</dbReference>
<evidence type="ECO:0000256" key="1">
    <source>
        <dbReference type="ARBA" id="ARBA00004123"/>
    </source>
</evidence>
<reference evidence="10" key="1">
    <citation type="submission" date="2015-02" db="EMBL/GenBank/DDBJ databases">
        <authorList>
            <person name="Gon?alves P."/>
        </authorList>
    </citation>
    <scope>NUCLEOTIDE SEQUENCE [LARGE SCALE GENOMIC DNA]</scope>
</reference>
<dbReference type="AlphaFoldDB" id="A0A0D6EJP2"/>
<evidence type="ECO:0000256" key="3">
    <source>
        <dbReference type="ARBA" id="ARBA00022763"/>
    </source>
</evidence>
<gene>
    <name evidence="9" type="primary">SPOSA6832_01396</name>
</gene>
<feature type="compositionally biased region" description="Polar residues" evidence="7">
    <location>
        <begin position="1"/>
        <end position="19"/>
    </location>
</feature>
<evidence type="ECO:0000256" key="5">
    <source>
        <dbReference type="ARBA" id="ARBA00023306"/>
    </source>
</evidence>